<dbReference type="InterPro" id="IPR050482">
    <property type="entry name" value="Sensor_HK_TwoCompSys"/>
</dbReference>
<keyword evidence="8" id="KW-0902">Two-component regulatory system</keyword>
<dbReference type="CDD" id="cd16917">
    <property type="entry name" value="HATPase_UhpB-NarQ-NarX-like"/>
    <property type="match status" value="1"/>
</dbReference>
<dbReference type="InterPro" id="IPR036890">
    <property type="entry name" value="HATPase_C_sf"/>
</dbReference>
<evidence type="ECO:0000256" key="1">
    <source>
        <dbReference type="ARBA" id="ARBA00000085"/>
    </source>
</evidence>
<feature type="transmembrane region" description="Helical" evidence="9">
    <location>
        <begin position="118"/>
        <end position="142"/>
    </location>
</feature>
<dbReference type="Pfam" id="PF07730">
    <property type="entry name" value="HisKA_3"/>
    <property type="match status" value="1"/>
</dbReference>
<keyword evidence="5" id="KW-0547">Nucleotide-binding</keyword>
<keyword evidence="4" id="KW-0808">Transferase</keyword>
<evidence type="ECO:0000256" key="7">
    <source>
        <dbReference type="ARBA" id="ARBA00022840"/>
    </source>
</evidence>
<feature type="transmembrane region" description="Helical" evidence="9">
    <location>
        <begin position="26"/>
        <end position="45"/>
    </location>
</feature>
<sequence>MLTIAAFAFDFVVWGGQTHSWAGDDLPFPLMLVAILAVYAAIAFVRSPVPGFVAMIALGATGFGMDTYAGLGGLLVSIFLVSYRLQRRGAIFALLATIFPLANHVLVAARYLSDAGPAYIVSTAGTWFLAFLIAWGVGRFLARTERRLAATRQWAVQARDEALAAERLRISRDLHDSVAHALTGIVLQTAGVRAGLRRSTLSREQLDQALATIQEASEQSVREMHRLVGLLREDQAQDGGVNGVEEIPRLVENSRASGLDVVMQTVGDPVSIDTSIARAAFRVAQEGLSNAMRHGRPGAKAEVTVEWRPRSLAVSVRNGAGPSLADQDDGISLPSGGFGLIGLRERVAVLGGSLEAGPQGDSYLLRATMPLDGAPAPAVIPPKKEQK</sequence>
<dbReference type="EMBL" id="CP107020">
    <property type="protein sequence ID" value="UYG17522.1"/>
    <property type="molecule type" value="Genomic_DNA"/>
</dbReference>
<evidence type="ECO:0000256" key="4">
    <source>
        <dbReference type="ARBA" id="ARBA00022679"/>
    </source>
</evidence>
<keyword evidence="12" id="KW-1185">Reference proteome</keyword>
<organism evidence="11 12">
    <name type="scientific">Brachybacterium huguangmaarense</name>
    <dbReference type="NCBI Taxonomy" id="1652028"/>
    <lineage>
        <taxon>Bacteria</taxon>
        <taxon>Bacillati</taxon>
        <taxon>Actinomycetota</taxon>
        <taxon>Actinomycetes</taxon>
        <taxon>Micrococcales</taxon>
        <taxon>Dermabacteraceae</taxon>
        <taxon>Brachybacterium</taxon>
    </lineage>
</organism>
<keyword evidence="6 11" id="KW-0418">Kinase</keyword>
<evidence type="ECO:0000313" key="12">
    <source>
        <dbReference type="Proteomes" id="UP001164305"/>
    </source>
</evidence>
<keyword evidence="9" id="KW-0472">Membrane</keyword>
<keyword evidence="3" id="KW-0597">Phosphoprotein</keyword>
<dbReference type="Gene3D" id="1.20.5.1930">
    <property type="match status" value="1"/>
</dbReference>
<reference evidence="11" key="1">
    <citation type="submission" date="2022-10" db="EMBL/GenBank/DDBJ databases">
        <title>Whole-Genome Sequencing of Brachybacterium huguangmaarense BRM-3, Isolated from Betula schmidtii.</title>
        <authorList>
            <person name="Haam D."/>
        </authorList>
    </citation>
    <scope>NUCLEOTIDE SEQUENCE</scope>
    <source>
        <strain evidence="11">BRM-3</strain>
    </source>
</reference>
<keyword evidence="7" id="KW-0067">ATP-binding</keyword>
<feature type="transmembrane region" description="Helical" evidence="9">
    <location>
        <begin position="51"/>
        <end position="83"/>
    </location>
</feature>
<proteinExistence type="predicted"/>
<comment type="catalytic activity">
    <reaction evidence="1">
        <text>ATP + protein L-histidine = ADP + protein N-phospho-L-histidine.</text>
        <dbReference type="EC" id="2.7.13.3"/>
    </reaction>
</comment>
<feature type="domain" description="Signal transduction histidine kinase subgroup 3 dimerisation and phosphoacceptor" evidence="10">
    <location>
        <begin position="166"/>
        <end position="235"/>
    </location>
</feature>
<keyword evidence="9" id="KW-1133">Transmembrane helix</keyword>
<dbReference type="SUPFAM" id="SSF55874">
    <property type="entry name" value="ATPase domain of HSP90 chaperone/DNA topoisomerase II/histidine kinase"/>
    <property type="match status" value="1"/>
</dbReference>
<dbReference type="EC" id="2.7.13.3" evidence="2"/>
<evidence type="ECO:0000256" key="2">
    <source>
        <dbReference type="ARBA" id="ARBA00012438"/>
    </source>
</evidence>
<dbReference type="Gene3D" id="3.30.565.10">
    <property type="entry name" value="Histidine kinase-like ATPase, C-terminal domain"/>
    <property type="match status" value="1"/>
</dbReference>
<evidence type="ECO:0000256" key="6">
    <source>
        <dbReference type="ARBA" id="ARBA00022777"/>
    </source>
</evidence>
<dbReference type="Proteomes" id="UP001164305">
    <property type="component" value="Chromosome"/>
</dbReference>
<evidence type="ECO:0000259" key="10">
    <source>
        <dbReference type="Pfam" id="PF07730"/>
    </source>
</evidence>
<evidence type="ECO:0000313" key="11">
    <source>
        <dbReference type="EMBL" id="UYG17522.1"/>
    </source>
</evidence>
<dbReference type="PANTHER" id="PTHR24421:SF10">
    <property type="entry name" value="NITRATE_NITRITE SENSOR PROTEIN NARQ"/>
    <property type="match status" value="1"/>
</dbReference>
<name>A0ABY6G329_9MICO</name>
<gene>
    <name evidence="11" type="ORF">BRM3_03580</name>
</gene>
<keyword evidence="9" id="KW-0812">Transmembrane</keyword>
<evidence type="ECO:0000256" key="8">
    <source>
        <dbReference type="ARBA" id="ARBA00023012"/>
    </source>
</evidence>
<feature type="transmembrane region" description="Helical" evidence="9">
    <location>
        <begin position="90"/>
        <end position="112"/>
    </location>
</feature>
<dbReference type="GO" id="GO:0016301">
    <property type="term" value="F:kinase activity"/>
    <property type="evidence" value="ECO:0007669"/>
    <property type="project" value="UniProtKB-KW"/>
</dbReference>
<dbReference type="PANTHER" id="PTHR24421">
    <property type="entry name" value="NITRATE/NITRITE SENSOR PROTEIN NARX-RELATED"/>
    <property type="match status" value="1"/>
</dbReference>
<dbReference type="RefSeq" id="WP_263594731.1">
    <property type="nucleotide sequence ID" value="NZ_CP107020.1"/>
</dbReference>
<evidence type="ECO:0000256" key="5">
    <source>
        <dbReference type="ARBA" id="ARBA00022741"/>
    </source>
</evidence>
<evidence type="ECO:0000256" key="3">
    <source>
        <dbReference type="ARBA" id="ARBA00022553"/>
    </source>
</evidence>
<protein>
    <recommendedName>
        <fullName evidence="2">histidine kinase</fullName>
        <ecNumber evidence="2">2.7.13.3</ecNumber>
    </recommendedName>
</protein>
<evidence type="ECO:0000256" key="9">
    <source>
        <dbReference type="SAM" id="Phobius"/>
    </source>
</evidence>
<accession>A0ABY6G329</accession>
<dbReference type="InterPro" id="IPR011712">
    <property type="entry name" value="Sig_transdc_His_kin_sub3_dim/P"/>
</dbReference>